<evidence type="ECO:0000313" key="3">
    <source>
        <dbReference type="Proteomes" id="UP000594095"/>
    </source>
</evidence>
<organism evidence="2 3">
    <name type="scientific">Erwinia phage pEa_SNUABM_12</name>
    <dbReference type="NCBI Taxonomy" id="2768773"/>
    <lineage>
        <taxon>Viruses</taxon>
        <taxon>Duplodnaviria</taxon>
        <taxon>Heunggongvirae</taxon>
        <taxon>Uroviricota</taxon>
        <taxon>Caudoviricetes</taxon>
        <taxon>Eneladusvirus</taxon>
        <taxon>Eneladusvirus BF</taxon>
    </lineage>
</organism>
<feature type="transmembrane region" description="Helical" evidence="1">
    <location>
        <begin position="23"/>
        <end position="44"/>
    </location>
</feature>
<reference evidence="2 3" key="1">
    <citation type="submission" date="2020-08" db="EMBL/GenBank/DDBJ databases">
        <title>Complete genome sequence of Erwinia phage pEa_SNUABM_12.</title>
        <authorList>
            <person name="Kim S.G."/>
            <person name="Lee S.B."/>
            <person name="Park S.C."/>
        </authorList>
    </citation>
    <scope>NUCLEOTIDE SEQUENCE [LARGE SCALE GENOMIC DNA]</scope>
</reference>
<sequence length="120" mass="13847">MIDFIASIFQQIGMYPHILSIPLYAFTICIGMFIIGWFFSTDYYDKIAEDYDDDDMPGIVCVLLICLLTIAWHVVNYVYGLDNTFNIISNLVAWVVFVIPIVYGSLDSFRLKIRKKRGKS</sequence>
<name>A0A7L8ZLT1_9CAUD</name>
<dbReference type="EMBL" id="MT939486">
    <property type="protein sequence ID" value="QOI71415.1"/>
    <property type="molecule type" value="Genomic_DNA"/>
</dbReference>
<accession>A0A7L8ZLT1</accession>
<dbReference type="Proteomes" id="UP000594095">
    <property type="component" value="Genome"/>
</dbReference>
<keyword evidence="1" id="KW-1133">Transmembrane helix</keyword>
<evidence type="ECO:0000313" key="2">
    <source>
        <dbReference type="EMBL" id="QOI71415.1"/>
    </source>
</evidence>
<keyword evidence="1" id="KW-0472">Membrane</keyword>
<feature type="transmembrane region" description="Helical" evidence="1">
    <location>
        <begin position="87"/>
        <end position="106"/>
    </location>
</feature>
<proteinExistence type="predicted"/>
<keyword evidence="1" id="KW-0812">Transmembrane</keyword>
<feature type="transmembrane region" description="Helical" evidence="1">
    <location>
        <begin position="56"/>
        <end position="75"/>
    </location>
</feature>
<evidence type="ECO:0000256" key="1">
    <source>
        <dbReference type="SAM" id="Phobius"/>
    </source>
</evidence>
<gene>
    <name evidence="2" type="ORF">pEaSNUABM12_00498</name>
</gene>
<protein>
    <submittedName>
        <fullName evidence="2">Putative membrane protein</fullName>
    </submittedName>
</protein>